<evidence type="ECO:0000313" key="4">
    <source>
        <dbReference type="WBParaSite" id="TCLT_0000529501-mRNA-1"/>
    </source>
</evidence>
<gene>
    <name evidence="2" type="ORF">TCLT_LOCUS5284</name>
</gene>
<evidence type="ECO:0000313" key="2">
    <source>
        <dbReference type="EMBL" id="VDN02509.1"/>
    </source>
</evidence>
<keyword evidence="3" id="KW-1185">Reference proteome</keyword>
<keyword evidence="1" id="KW-1133">Transmembrane helix</keyword>
<feature type="transmembrane region" description="Helical" evidence="1">
    <location>
        <begin position="224"/>
        <end position="250"/>
    </location>
</feature>
<name>A0A0N5CXZ4_THECL</name>
<dbReference type="OrthoDB" id="5861256at2759"/>
<dbReference type="Proteomes" id="UP000276776">
    <property type="component" value="Unassembled WGS sequence"/>
</dbReference>
<sequence length="266" mass="30357">MLRILAQTINNIRDESTTTLSPDQLACTQYEYAEAERLVSNPWCTCPPGQMPSSDSNACQRIYLTSQFLIDAVTVSTFGVDLEYFCGGVVPNPEQRSRLAILMLNRAKLPYQMCVRRDGNPIMVQLDCLQCSVEELENAFQQNAADHYVPFHVTELSLGACLASTLNDCDPEHADCVVDGPRYQCRCHEGWNDTSKDIGKKEGRRCQKISAHTEQCIIFLGYCLLWWFLLLGIILFLILPLLGCLSLWLYKWYLRRRERVSVDEQV</sequence>
<accession>A0A0N5CXZ4</accession>
<keyword evidence="1" id="KW-0812">Transmembrane</keyword>
<dbReference type="WBParaSite" id="TCLT_0000529501-mRNA-1">
    <property type="protein sequence ID" value="TCLT_0000529501-mRNA-1"/>
    <property type="gene ID" value="TCLT_0000529501"/>
</dbReference>
<proteinExistence type="predicted"/>
<dbReference type="EMBL" id="UYYF01004331">
    <property type="protein sequence ID" value="VDN02509.1"/>
    <property type="molecule type" value="Genomic_DNA"/>
</dbReference>
<dbReference type="AlphaFoldDB" id="A0A0N5CXZ4"/>
<reference evidence="2 3" key="2">
    <citation type="submission" date="2018-11" db="EMBL/GenBank/DDBJ databases">
        <authorList>
            <consortium name="Pathogen Informatics"/>
        </authorList>
    </citation>
    <scope>NUCLEOTIDE SEQUENCE [LARGE SCALE GENOMIC DNA]</scope>
</reference>
<protein>
    <submittedName>
        <fullName evidence="4">EGF-like domain-containing protein</fullName>
    </submittedName>
</protein>
<organism evidence="4">
    <name type="scientific">Thelazia callipaeda</name>
    <name type="common">Oriental eyeworm</name>
    <name type="synonym">Parasitic nematode</name>
    <dbReference type="NCBI Taxonomy" id="103827"/>
    <lineage>
        <taxon>Eukaryota</taxon>
        <taxon>Metazoa</taxon>
        <taxon>Ecdysozoa</taxon>
        <taxon>Nematoda</taxon>
        <taxon>Chromadorea</taxon>
        <taxon>Rhabditida</taxon>
        <taxon>Spirurina</taxon>
        <taxon>Spiruromorpha</taxon>
        <taxon>Thelazioidea</taxon>
        <taxon>Thelaziidae</taxon>
        <taxon>Thelazia</taxon>
    </lineage>
</organism>
<evidence type="ECO:0000256" key="1">
    <source>
        <dbReference type="SAM" id="Phobius"/>
    </source>
</evidence>
<dbReference type="STRING" id="103827.A0A0N5CXZ4"/>
<keyword evidence="1" id="KW-0472">Membrane</keyword>
<reference evidence="4" key="1">
    <citation type="submission" date="2017-02" db="UniProtKB">
        <authorList>
            <consortium name="WormBaseParasite"/>
        </authorList>
    </citation>
    <scope>IDENTIFICATION</scope>
</reference>
<evidence type="ECO:0000313" key="3">
    <source>
        <dbReference type="Proteomes" id="UP000276776"/>
    </source>
</evidence>